<dbReference type="Proteomes" id="UP000245812">
    <property type="component" value="Unassembled WGS sequence"/>
</dbReference>
<dbReference type="Gene3D" id="1.25.40.10">
    <property type="entry name" value="Tetratricopeptide repeat domain"/>
    <property type="match status" value="1"/>
</dbReference>
<dbReference type="PROSITE" id="PS51257">
    <property type="entry name" value="PROKAR_LIPOPROTEIN"/>
    <property type="match status" value="1"/>
</dbReference>
<accession>A0A316I3L1</accession>
<evidence type="ECO:0000313" key="4">
    <source>
        <dbReference type="Proteomes" id="UP000245812"/>
    </source>
</evidence>
<organism evidence="3 4">
    <name type="scientific">Fulvimonas soli</name>
    <dbReference type="NCBI Taxonomy" id="155197"/>
    <lineage>
        <taxon>Bacteria</taxon>
        <taxon>Pseudomonadati</taxon>
        <taxon>Pseudomonadota</taxon>
        <taxon>Gammaproteobacteria</taxon>
        <taxon>Lysobacterales</taxon>
        <taxon>Rhodanobacteraceae</taxon>
        <taxon>Fulvimonas</taxon>
    </lineage>
</organism>
<dbReference type="RefSeq" id="WP_109723573.1">
    <property type="nucleotide sequence ID" value="NZ_MSZV01000043.1"/>
</dbReference>
<feature type="chain" id="PRO_5016462144" evidence="2">
    <location>
        <begin position="26"/>
        <end position="245"/>
    </location>
</feature>
<dbReference type="SMART" id="SM00028">
    <property type="entry name" value="TPR"/>
    <property type="match status" value="3"/>
</dbReference>
<keyword evidence="4" id="KW-1185">Reference proteome</keyword>
<keyword evidence="2" id="KW-0732">Signal</keyword>
<dbReference type="AlphaFoldDB" id="A0A316I3L1"/>
<sequence>MGTGLRWAALAAAVFMLGACATHPAAPPKSGDAGPAEERPDPDVQRVVDGVRMIQQGHIQAAIDGPFDEVARRYEAQYGASKEKIFSARGTADALLYASLAVSAKPPFSARVLGPAWAMAYWGRGYAYNEMARYDDAIVELRKALALAPMDSQYKIELAYAYQQKRQWDESLALYKDAEANADLTTADVPEIKCKALRGQGYDLVELHRYEEARAAYRACLKLVPDEPRSLGELKYIDAVQAKGK</sequence>
<feature type="repeat" description="TPR" evidence="1">
    <location>
        <begin position="118"/>
        <end position="151"/>
    </location>
</feature>
<feature type="signal peptide" evidence="2">
    <location>
        <begin position="1"/>
        <end position="25"/>
    </location>
</feature>
<dbReference type="EMBL" id="QGHC01000006">
    <property type="protein sequence ID" value="PWK87768.1"/>
    <property type="molecule type" value="Genomic_DNA"/>
</dbReference>
<dbReference type="SUPFAM" id="SSF48452">
    <property type="entry name" value="TPR-like"/>
    <property type="match status" value="1"/>
</dbReference>
<evidence type="ECO:0000313" key="3">
    <source>
        <dbReference type="EMBL" id="PWK87768.1"/>
    </source>
</evidence>
<protein>
    <submittedName>
        <fullName evidence="3">Tetratricopeptide repeat protein</fullName>
    </submittedName>
</protein>
<comment type="caution">
    <text evidence="3">The sequence shown here is derived from an EMBL/GenBank/DDBJ whole genome shotgun (WGS) entry which is preliminary data.</text>
</comment>
<gene>
    <name evidence="3" type="ORF">C7456_106261</name>
</gene>
<dbReference type="PROSITE" id="PS50005">
    <property type="entry name" value="TPR"/>
    <property type="match status" value="1"/>
</dbReference>
<name>A0A316I3L1_9GAMM</name>
<reference evidence="3 4" key="1">
    <citation type="submission" date="2018-05" db="EMBL/GenBank/DDBJ databases">
        <title>Genomic Encyclopedia of Type Strains, Phase IV (KMG-IV): sequencing the most valuable type-strain genomes for metagenomic binning, comparative biology and taxonomic classification.</title>
        <authorList>
            <person name="Goeker M."/>
        </authorList>
    </citation>
    <scope>NUCLEOTIDE SEQUENCE [LARGE SCALE GENOMIC DNA]</scope>
    <source>
        <strain evidence="3 4">DSM 14263</strain>
    </source>
</reference>
<dbReference type="InterPro" id="IPR019734">
    <property type="entry name" value="TPR_rpt"/>
</dbReference>
<evidence type="ECO:0000256" key="1">
    <source>
        <dbReference type="PROSITE-ProRule" id="PRU00339"/>
    </source>
</evidence>
<proteinExistence type="predicted"/>
<evidence type="ECO:0000256" key="2">
    <source>
        <dbReference type="SAM" id="SignalP"/>
    </source>
</evidence>
<dbReference type="Pfam" id="PF13181">
    <property type="entry name" value="TPR_8"/>
    <property type="match status" value="1"/>
</dbReference>
<keyword evidence="1" id="KW-0802">TPR repeat</keyword>
<dbReference type="OrthoDB" id="8929480at2"/>
<dbReference type="InterPro" id="IPR011990">
    <property type="entry name" value="TPR-like_helical_dom_sf"/>
</dbReference>